<dbReference type="Gramene" id="C.cajan_02747.t">
    <property type="protein sequence ID" value="C.cajan_02747.t.cds1"/>
    <property type="gene ID" value="C.cajan_02747"/>
</dbReference>
<dbReference type="Proteomes" id="UP000075243">
    <property type="component" value="Chromosome 11"/>
</dbReference>
<name>A0A151SP88_CAJCA</name>
<accession>A0A151SP88</accession>
<dbReference type="EMBL" id="CM003613">
    <property type="protein sequence ID" value="KYP56571.1"/>
    <property type="molecule type" value="Genomic_DNA"/>
</dbReference>
<sequence>MGVYGEHIPNSKVVEKISQTMSMKFDHVVTTIIKSHDTDTMIVIELQGSIECHVSRILEKIEKVNEQALKSQVNLVETSQSV</sequence>
<reference evidence="1 2" key="1">
    <citation type="journal article" date="2012" name="Nat. Biotechnol.">
        <title>Draft genome sequence of pigeonpea (Cajanus cajan), an orphan legume crop of resource-poor farmers.</title>
        <authorList>
            <person name="Varshney R.K."/>
            <person name="Chen W."/>
            <person name="Li Y."/>
            <person name="Bharti A.K."/>
            <person name="Saxena R.K."/>
            <person name="Schlueter J.A."/>
            <person name="Donoghue M.T."/>
            <person name="Azam S."/>
            <person name="Fan G."/>
            <person name="Whaley A.M."/>
            <person name="Farmer A.D."/>
            <person name="Sheridan J."/>
            <person name="Iwata A."/>
            <person name="Tuteja R."/>
            <person name="Penmetsa R.V."/>
            <person name="Wu W."/>
            <person name="Upadhyaya H.D."/>
            <person name="Yang S.P."/>
            <person name="Shah T."/>
            <person name="Saxena K.B."/>
            <person name="Michael T."/>
            <person name="McCombie W.R."/>
            <person name="Yang B."/>
            <person name="Zhang G."/>
            <person name="Yang H."/>
            <person name="Wang J."/>
            <person name="Spillane C."/>
            <person name="Cook D.R."/>
            <person name="May G.D."/>
            <person name="Xu X."/>
            <person name="Jackson S.A."/>
        </authorList>
    </citation>
    <scope>NUCLEOTIDE SEQUENCE [LARGE SCALE GENOMIC DNA]</scope>
    <source>
        <strain evidence="2">cv. Asha</strain>
    </source>
</reference>
<protein>
    <submittedName>
        <fullName evidence="1">Uncharacterized protein</fullName>
    </submittedName>
</protein>
<proteinExistence type="predicted"/>
<dbReference type="AlphaFoldDB" id="A0A151SP88"/>
<evidence type="ECO:0000313" key="2">
    <source>
        <dbReference type="Proteomes" id="UP000075243"/>
    </source>
</evidence>
<organism evidence="1 2">
    <name type="scientific">Cajanus cajan</name>
    <name type="common">Pigeon pea</name>
    <name type="synonym">Cajanus indicus</name>
    <dbReference type="NCBI Taxonomy" id="3821"/>
    <lineage>
        <taxon>Eukaryota</taxon>
        <taxon>Viridiplantae</taxon>
        <taxon>Streptophyta</taxon>
        <taxon>Embryophyta</taxon>
        <taxon>Tracheophyta</taxon>
        <taxon>Spermatophyta</taxon>
        <taxon>Magnoliopsida</taxon>
        <taxon>eudicotyledons</taxon>
        <taxon>Gunneridae</taxon>
        <taxon>Pentapetalae</taxon>
        <taxon>rosids</taxon>
        <taxon>fabids</taxon>
        <taxon>Fabales</taxon>
        <taxon>Fabaceae</taxon>
        <taxon>Papilionoideae</taxon>
        <taxon>50 kb inversion clade</taxon>
        <taxon>NPAAA clade</taxon>
        <taxon>indigoferoid/millettioid clade</taxon>
        <taxon>Phaseoleae</taxon>
        <taxon>Cajanus</taxon>
    </lineage>
</organism>
<evidence type="ECO:0000313" key="1">
    <source>
        <dbReference type="EMBL" id="KYP56571.1"/>
    </source>
</evidence>
<gene>
    <name evidence="1" type="ORF">KK1_002814</name>
</gene>
<keyword evidence="2" id="KW-1185">Reference proteome</keyword>